<feature type="transmembrane region" description="Helical" evidence="1">
    <location>
        <begin position="279"/>
        <end position="298"/>
    </location>
</feature>
<keyword evidence="4" id="KW-1185">Reference proteome</keyword>
<feature type="transmembrane region" description="Helical" evidence="1">
    <location>
        <begin position="178"/>
        <end position="198"/>
    </location>
</feature>
<evidence type="ECO:0000256" key="1">
    <source>
        <dbReference type="SAM" id="Phobius"/>
    </source>
</evidence>
<dbReference type="InterPro" id="IPR045611">
    <property type="entry name" value="DUF6449"/>
</dbReference>
<feature type="transmembrane region" description="Helical" evidence="1">
    <location>
        <begin position="69"/>
        <end position="89"/>
    </location>
</feature>
<dbReference type="Proteomes" id="UP000199050">
    <property type="component" value="Unassembled WGS sequence"/>
</dbReference>
<organism evidence="3 4">
    <name type="scientific">Paenibacillus typhae</name>
    <dbReference type="NCBI Taxonomy" id="1174501"/>
    <lineage>
        <taxon>Bacteria</taxon>
        <taxon>Bacillati</taxon>
        <taxon>Bacillota</taxon>
        <taxon>Bacilli</taxon>
        <taxon>Bacillales</taxon>
        <taxon>Paenibacillaceae</taxon>
        <taxon>Paenibacillus</taxon>
    </lineage>
</organism>
<evidence type="ECO:0000313" key="4">
    <source>
        <dbReference type="Proteomes" id="UP000199050"/>
    </source>
</evidence>
<reference evidence="4" key="1">
    <citation type="submission" date="2016-10" db="EMBL/GenBank/DDBJ databases">
        <authorList>
            <person name="Varghese N."/>
            <person name="Submissions S."/>
        </authorList>
    </citation>
    <scope>NUCLEOTIDE SEQUENCE [LARGE SCALE GENOMIC DNA]</scope>
    <source>
        <strain evidence="4">CGMCC 1.11012</strain>
    </source>
</reference>
<protein>
    <submittedName>
        <fullName evidence="3">ABC-2 type transport system permease protein</fullName>
    </submittedName>
</protein>
<proteinExistence type="predicted"/>
<dbReference type="EMBL" id="FNDX01000035">
    <property type="protein sequence ID" value="SDK21182.1"/>
    <property type="molecule type" value="Genomic_DNA"/>
</dbReference>
<feature type="transmembrane region" description="Helical" evidence="1">
    <location>
        <begin position="28"/>
        <end position="49"/>
    </location>
</feature>
<dbReference type="AlphaFoldDB" id="A0A1G9A1E2"/>
<sequence length="669" mass="76652">MKWGMPDMMRSRFFFNSSVIRQNLRQHGWIGIIYSLVLLFALPLQLFLNNDPNPERRTVDNLFFIGGEIQMLFSVTVPVAAALFLFRYLQAKAPSDLWHRLPLRREHLLVSHTASGLILVLGPVWLTAAVTAIVRPMAGNMYIYSWADVGQWCLTLTILTLFLFIFSVFVGICTGQSVLQGVVIYILLVLPTVLLMLVNEHFSMYLYGYPAWYGLRGRSEVWSPLMHMIYVKTNPFTAGYLWLYSALSVLFFALSFVLYRKRDGEKAGQAIAFTYFNPLFKAGVMLCAMLISGTYFAHLRNQQLGWIIAGHLVGALIGYIAAEMIIRKTWLILSRKAALEFAGYAVLLGLVLYIPVSGLTGYENRVPAADKIVGVYASDNYSTYDAYWNNAYPFTDKQSPFIGDKDYVEAVRKLHQAMATMRPHPQNVEYRDFYLMYKLDNGRTLNRSYRVPVAGFEPELRAVMESDGYKRTLYRLYQLDEEIEGLRFSDYNKALIISDPQEMNELKEILKQEILNMSYEDQTGGQRSYATIQMIGMPDDEGYPYFSNYEWKHSFSKLTERLEQLGYADKIRITPGDVKSAEIIPNEYASRLSGNDRYDPERHLELARKENRSASVNDAAAIKDILDRGRYYTNSSGGYLVKLVYKEGREDFITLREEDLTPAIRAVLP</sequence>
<name>A0A1G9A1E2_9BACL</name>
<gene>
    <name evidence="3" type="ORF">SAMN05216192_1353</name>
</gene>
<dbReference type="RefSeq" id="WP_090717477.1">
    <property type="nucleotide sequence ID" value="NZ_CBCSKY010000039.1"/>
</dbReference>
<feature type="domain" description="DUF6449" evidence="2">
    <location>
        <begin position="437"/>
        <end position="533"/>
    </location>
</feature>
<evidence type="ECO:0000259" key="2">
    <source>
        <dbReference type="Pfam" id="PF20047"/>
    </source>
</evidence>
<evidence type="ECO:0000313" key="3">
    <source>
        <dbReference type="EMBL" id="SDK21182.1"/>
    </source>
</evidence>
<feature type="transmembrane region" description="Helical" evidence="1">
    <location>
        <begin position="304"/>
        <end position="326"/>
    </location>
</feature>
<feature type="transmembrane region" description="Helical" evidence="1">
    <location>
        <begin position="109"/>
        <end position="134"/>
    </location>
</feature>
<feature type="transmembrane region" description="Helical" evidence="1">
    <location>
        <begin position="149"/>
        <end position="171"/>
    </location>
</feature>
<keyword evidence="1" id="KW-0812">Transmembrane</keyword>
<keyword evidence="1" id="KW-0472">Membrane</keyword>
<feature type="transmembrane region" description="Helical" evidence="1">
    <location>
        <begin position="338"/>
        <end position="356"/>
    </location>
</feature>
<dbReference type="OrthoDB" id="1706490at2"/>
<dbReference type="Pfam" id="PF20047">
    <property type="entry name" value="DUF6449"/>
    <property type="match status" value="1"/>
</dbReference>
<feature type="transmembrane region" description="Helical" evidence="1">
    <location>
        <begin position="240"/>
        <end position="259"/>
    </location>
</feature>
<accession>A0A1G9A1E2</accession>
<dbReference type="STRING" id="1174501.SAMN05216192_1353"/>
<keyword evidence="1" id="KW-1133">Transmembrane helix</keyword>